<protein>
    <submittedName>
        <fullName evidence="11">Calponin-homology (CH) domain-containing protein</fullName>
    </submittedName>
</protein>
<dbReference type="Proteomes" id="UP000279833">
    <property type="component" value="Unassembled WGS sequence"/>
</dbReference>
<evidence type="ECO:0000256" key="5">
    <source>
        <dbReference type="ARBA" id="ARBA00023136"/>
    </source>
</evidence>
<evidence type="ECO:0000256" key="7">
    <source>
        <dbReference type="SAM" id="Phobius"/>
    </source>
</evidence>
<gene>
    <name evidence="9" type="ORF">SCUD_LOCUS3060</name>
</gene>
<feature type="region of interest" description="Disordered" evidence="6">
    <location>
        <begin position="220"/>
        <end position="257"/>
    </location>
</feature>
<keyword evidence="4 7" id="KW-1133">Transmembrane helix</keyword>
<dbReference type="Gene3D" id="1.10.418.10">
    <property type="entry name" value="Calponin-like domain"/>
    <property type="match status" value="1"/>
</dbReference>
<dbReference type="AlphaFoldDB" id="A0A183JK32"/>
<dbReference type="GO" id="GO:0007097">
    <property type="term" value="P:nuclear migration"/>
    <property type="evidence" value="ECO:0007669"/>
    <property type="project" value="TreeGrafter"/>
</dbReference>
<evidence type="ECO:0000256" key="3">
    <source>
        <dbReference type="ARBA" id="ARBA00022737"/>
    </source>
</evidence>
<feature type="region of interest" description="Disordered" evidence="6">
    <location>
        <begin position="61"/>
        <end position="91"/>
    </location>
</feature>
<feature type="compositionally biased region" description="Basic residues" evidence="6">
    <location>
        <begin position="220"/>
        <end position="229"/>
    </location>
</feature>
<name>A0A183JK32_9TREM</name>
<evidence type="ECO:0000313" key="11">
    <source>
        <dbReference type="WBParaSite" id="SCUD_0000306001-mRNA-1"/>
    </source>
</evidence>
<comment type="subcellular location">
    <subcellularLocation>
        <location evidence="1">Membrane</location>
    </subcellularLocation>
</comment>
<dbReference type="STRING" id="6186.A0A183JK32"/>
<proteinExistence type="predicted"/>
<evidence type="ECO:0000256" key="2">
    <source>
        <dbReference type="ARBA" id="ARBA00022692"/>
    </source>
</evidence>
<evidence type="ECO:0000259" key="8">
    <source>
        <dbReference type="PROSITE" id="PS50021"/>
    </source>
</evidence>
<dbReference type="PANTHER" id="PTHR47535:SF1">
    <property type="entry name" value="NESPRIN-1"/>
    <property type="match status" value="1"/>
</dbReference>
<keyword evidence="5 7" id="KW-0472">Membrane</keyword>
<dbReference type="GO" id="GO:0034993">
    <property type="term" value="C:meiotic nuclear membrane microtubule tethering complex"/>
    <property type="evidence" value="ECO:0007669"/>
    <property type="project" value="TreeGrafter"/>
</dbReference>
<feature type="region of interest" description="Disordered" evidence="6">
    <location>
        <begin position="341"/>
        <end position="371"/>
    </location>
</feature>
<dbReference type="EMBL" id="UZAK01003281">
    <property type="protein sequence ID" value="VDO78985.1"/>
    <property type="molecule type" value="Genomic_DNA"/>
</dbReference>
<dbReference type="PROSITE" id="PS50021">
    <property type="entry name" value="CH"/>
    <property type="match status" value="1"/>
</dbReference>
<evidence type="ECO:0000256" key="6">
    <source>
        <dbReference type="SAM" id="MobiDB-lite"/>
    </source>
</evidence>
<feature type="compositionally biased region" description="Low complexity" evidence="6">
    <location>
        <begin position="350"/>
        <end position="368"/>
    </location>
</feature>
<dbReference type="SUPFAM" id="SSF47576">
    <property type="entry name" value="Calponin-homology domain, CH-domain"/>
    <property type="match status" value="1"/>
</dbReference>
<feature type="transmembrane region" description="Helical" evidence="7">
    <location>
        <begin position="420"/>
        <end position="441"/>
    </location>
</feature>
<dbReference type="InterPro" id="IPR052403">
    <property type="entry name" value="LINC-complex_assoc"/>
</dbReference>
<reference evidence="9 10" key="2">
    <citation type="submission" date="2018-11" db="EMBL/GenBank/DDBJ databases">
        <authorList>
            <consortium name="Pathogen Informatics"/>
        </authorList>
    </citation>
    <scope>NUCLEOTIDE SEQUENCE [LARGE SCALE GENOMIC DNA]</scope>
    <source>
        <strain evidence="9">Dakar</strain>
        <strain evidence="10">Dakar, Senegal</strain>
    </source>
</reference>
<dbReference type="Pfam" id="PF00307">
    <property type="entry name" value="CH"/>
    <property type="match status" value="1"/>
</dbReference>
<accession>A0A183JK32</accession>
<dbReference type="InterPro" id="IPR036872">
    <property type="entry name" value="CH_dom_sf"/>
</dbReference>
<dbReference type="InterPro" id="IPR001715">
    <property type="entry name" value="CH_dom"/>
</dbReference>
<dbReference type="GO" id="GO:0005640">
    <property type="term" value="C:nuclear outer membrane"/>
    <property type="evidence" value="ECO:0007669"/>
    <property type="project" value="TreeGrafter"/>
</dbReference>
<dbReference type="PANTHER" id="PTHR47535">
    <property type="entry name" value="MUSCLE-SPECIFIC PROTEIN 300 KDA, ISOFORM G"/>
    <property type="match status" value="1"/>
</dbReference>
<dbReference type="SMART" id="SM00033">
    <property type="entry name" value="CH"/>
    <property type="match status" value="1"/>
</dbReference>
<evidence type="ECO:0000256" key="4">
    <source>
        <dbReference type="ARBA" id="ARBA00022989"/>
    </source>
</evidence>
<evidence type="ECO:0000256" key="1">
    <source>
        <dbReference type="ARBA" id="ARBA00004370"/>
    </source>
</evidence>
<keyword evidence="10" id="KW-1185">Reference proteome</keyword>
<keyword evidence="3" id="KW-0677">Repeat</keyword>
<feature type="compositionally biased region" description="Polar residues" evidence="6">
    <location>
        <begin position="69"/>
        <end position="91"/>
    </location>
</feature>
<dbReference type="WBParaSite" id="SCUD_0000306001-mRNA-1">
    <property type="protein sequence ID" value="SCUD_0000306001-mRNA-1"/>
    <property type="gene ID" value="SCUD_0000306001"/>
</dbReference>
<keyword evidence="2 7" id="KW-0812">Transmembrane</keyword>
<reference evidence="11" key="1">
    <citation type="submission" date="2016-06" db="UniProtKB">
        <authorList>
            <consortium name="WormBaseParasite"/>
        </authorList>
    </citation>
    <scope>IDENTIFICATION</scope>
</reference>
<feature type="domain" description="Calponin-homology (CH)" evidence="8">
    <location>
        <begin position="95"/>
        <end position="201"/>
    </location>
</feature>
<evidence type="ECO:0000313" key="9">
    <source>
        <dbReference type="EMBL" id="VDO78985.1"/>
    </source>
</evidence>
<sequence length="475" mass="52824">MTQQQCHERLGMIYYDKTPYYLKFTSVLQGMNLNSGISVRMRIQGHQKVLKDALKSRRKSLSKSIDSDATGNVSSKSEETSLSEQVDSTKSVTGSRTRQALLTWVEQSFRSHKSTLEIRVTDFGSSWRDGKAFCALVHNINPSLIDMGEVMHRKNRENLEFAFNVAEQRLGVPKLLDPEGAHMHHWFGIKVFQLSSLSTNPVKVSDIRFSSSQFRKKHLREKIKSRSGSRRSSTNSSEKLQSQQKLKAANIDMKTESKTENEYHAALRLASFEPDPEIDPALILNASTTANFLERRRARRASLSGPQTMDDEALHNLILATSPVSSGTGGASTPTDDAAIALSSSTPGYTRTTMSGSPSPPSYSTSPHRSGRARSYAGLRLCRVAKNVSKCRAIANIRVTAEPPRATRHIVPVLHLGGEVHIYLVLLLLVVCFITVAIEIMHDSSPLETSSFCSHVFQNKIVVRVSFFFKTVRSI</sequence>
<evidence type="ECO:0000313" key="10">
    <source>
        <dbReference type="Proteomes" id="UP000279833"/>
    </source>
</evidence>
<organism evidence="11">
    <name type="scientific">Schistosoma curassoni</name>
    <dbReference type="NCBI Taxonomy" id="6186"/>
    <lineage>
        <taxon>Eukaryota</taxon>
        <taxon>Metazoa</taxon>
        <taxon>Spiralia</taxon>
        <taxon>Lophotrochozoa</taxon>
        <taxon>Platyhelminthes</taxon>
        <taxon>Trematoda</taxon>
        <taxon>Digenea</taxon>
        <taxon>Strigeidida</taxon>
        <taxon>Schistosomatoidea</taxon>
        <taxon>Schistosomatidae</taxon>
        <taxon>Schistosoma</taxon>
    </lineage>
</organism>
<dbReference type="GO" id="GO:0005737">
    <property type="term" value="C:cytoplasm"/>
    <property type="evidence" value="ECO:0007669"/>
    <property type="project" value="TreeGrafter"/>
</dbReference>
<dbReference type="GO" id="GO:0051015">
    <property type="term" value="F:actin filament binding"/>
    <property type="evidence" value="ECO:0007669"/>
    <property type="project" value="TreeGrafter"/>
</dbReference>